<evidence type="ECO:0000256" key="5">
    <source>
        <dbReference type="ARBA" id="ARBA00023277"/>
    </source>
</evidence>
<organism evidence="10 11">
    <name type="scientific">Photobacterium aquae</name>
    <dbReference type="NCBI Taxonomy" id="1195763"/>
    <lineage>
        <taxon>Bacteria</taxon>
        <taxon>Pseudomonadati</taxon>
        <taxon>Pseudomonadota</taxon>
        <taxon>Gammaproteobacteria</taxon>
        <taxon>Vibrionales</taxon>
        <taxon>Vibrionaceae</taxon>
        <taxon>Photobacterium</taxon>
    </lineage>
</organism>
<feature type="compositionally biased region" description="Gly residues" evidence="7">
    <location>
        <begin position="743"/>
        <end position="758"/>
    </location>
</feature>
<evidence type="ECO:0000256" key="7">
    <source>
        <dbReference type="SAM" id="MobiDB-lite"/>
    </source>
</evidence>
<dbReference type="GO" id="GO:0008843">
    <property type="term" value="F:endochitinase activity"/>
    <property type="evidence" value="ECO:0007669"/>
    <property type="project" value="UniProtKB-EC"/>
</dbReference>
<dbReference type="PROSITE" id="PS51910">
    <property type="entry name" value="GH18_2"/>
    <property type="match status" value="1"/>
</dbReference>
<evidence type="ECO:0000256" key="2">
    <source>
        <dbReference type="ARBA" id="ARBA00012729"/>
    </source>
</evidence>
<evidence type="ECO:0000313" key="10">
    <source>
        <dbReference type="EMBL" id="KLV04062.1"/>
    </source>
</evidence>
<dbReference type="AlphaFoldDB" id="A0A0J1JPB1"/>
<dbReference type="PATRIC" id="fig|1195763.3.peg.3346"/>
<dbReference type="EMBL" id="LDOT01000023">
    <property type="protein sequence ID" value="KLV04062.1"/>
    <property type="molecule type" value="Genomic_DNA"/>
</dbReference>
<evidence type="ECO:0000313" key="11">
    <source>
        <dbReference type="Proteomes" id="UP000036097"/>
    </source>
</evidence>
<dbReference type="STRING" id="1195763.ABT56_15695"/>
<dbReference type="SUPFAM" id="SSF54556">
    <property type="entry name" value="Chitinase insertion domain"/>
    <property type="match status" value="1"/>
</dbReference>
<dbReference type="Pfam" id="PF00704">
    <property type="entry name" value="Glyco_hydro_18"/>
    <property type="match status" value="1"/>
</dbReference>
<dbReference type="InterPro" id="IPR013783">
    <property type="entry name" value="Ig-like_fold"/>
</dbReference>
<gene>
    <name evidence="10" type="ORF">ABT56_15695</name>
</gene>
<dbReference type="OrthoDB" id="9775889at2"/>
<dbReference type="GO" id="GO:0006032">
    <property type="term" value="P:chitin catabolic process"/>
    <property type="evidence" value="ECO:0007669"/>
    <property type="project" value="UniProtKB-KW"/>
</dbReference>
<dbReference type="CDD" id="cd12215">
    <property type="entry name" value="ChiC_BD"/>
    <property type="match status" value="2"/>
</dbReference>
<sequence>MHKGLHLSKIAAAMAVTLMAGMSTQTIAAPTHDKQVIGYITQWEAWKGTDAGFSVKGEATHLNVDMDIYSILNFSFFGVAKDGSLHSGDLRNKNIYQPNSVQEPGPLLHPDVYSSWDLHILWGELEYVHEYPGNEPWQADLLAKVQAQGFVKDGRGWKHEPTGVTGQMPIPLKKEGGAPGLIDLADQKGVKVMASIGGWSMSKHFPEMAADPVKKERFLKDVDRLMALGFHGIDIDWEYPGSGGMNFSGTDADYANFEQLMDDIRKRIGPDKLLTAAFKAVPAALEGFNWERLSKSMDYFNMMTYDLNGGWSNVAGHNSPLYPYPEEEFEGLNLDTLKNWMVNVRGIPAHQINFGAAFYGRGVQTTESTAYLGAPTDKRNVNFSVDGPTLSAVDLDNWKAFEGQPNYNYLKKQTGWEHMWDANAEVPYAVKGKYFLSYDDPASIRKKAEYIRDNNLGGIIVWQVHGDIECKGQFINHGTKLKECTNLSSPLAEEIDKAFSANTGPVNQAPVLTVPAAQTVEASKVISFEVSATDAEGDALSFTVSNNATITDNGNGKATVTFKAPATDVDLQETITVTVSDGKKKATKTVVVNVKAVAGPGPNPGDNTAPVLTAPATATVDSGKTVVISVSAKDAEGDKLTYSASAGTVAATANGAEITFTAPTVTADEVVNVVVTVTDGKLTDEATVAVTVKASEVGGNTWDPNKVYHAGDTVVFDGVTYTAKWWTKGEQPGTSAVWEAKDGGTGPGTGPGEGGGTGSDWSADSVYNSGDEVVFNGEKYRAKWWNQGEQPGQQWGAWEKI</sequence>
<dbReference type="Gene3D" id="2.60.40.10">
    <property type="entry name" value="Immunoglobulins"/>
    <property type="match status" value="2"/>
</dbReference>
<dbReference type="PANTHER" id="PTHR11177">
    <property type="entry name" value="CHITINASE"/>
    <property type="match status" value="1"/>
</dbReference>
<keyword evidence="6" id="KW-0624">Polysaccharide degradation</keyword>
<feature type="signal peptide" evidence="8">
    <location>
        <begin position="1"/>
        <end position="28"/>
    </location>
</feature>
<dbReference type="InterPro" id="IPR001223">
    <property type="entry name" value="Glyco_hydro18_cat"/>
</dbReference>
<comment type="catalytic activity">
    <reaction evidence="1">
        <text>Random endo-hydrolysis of N-acetyl-beta-D-glucosaminide (1-&gt;4)-beta-linkages in chitin and chitodextrins.</text>
        <dbReference type="EC" id="3.2.1.14"/>
    </reaction>
</comment>
<dbReference type="GO" id="GO:0008061">
    <property type="term" value="F:chitin binding"/>
    <property type="evidence" value="ECO:0007669"/>
    <property type="project" value="InterPro"/>
</dbReference>
<dbReference type="InterPro" id="IPR036573">
    <property type="entry name" value="CBM_sf_5/12"/>
</dbReference>
<dbReference type="SMART" id="SM00495">
    <property type="entry name" value="ChtBD3"/>
    <property type="match status" value="2"/>
</dbReference>
<protein>
    <recommendedName>
        <fullName evidence="2">chitinase</fullName>
        <ecNumber evidence="2">3.2.1.14</ecNumber>
    </recommendedName>
</protein>
<dbReference type="GO" id="GO:0030246">
    <property type="term" value="F:carbohydrate binding"/>
    <property type="evidence" value="ECO:0007669"/>
    <property type="project" value="InterPro"/>
</dbReference>
<dbReference type="InterPro" id="IPR017853">
    <property type="entry name" value="GH"/>
</dbReference>
<dbReference type="Pfam" id="PF02839">
    <property type="entry name" value="CBM_5_12"/>
    <property type="match status" value="2"/>
</dbReference>
<evidence type="ECO:0000256" key="1">
    <source>
        <dbReference type="ARBA" id="ARBA00000822"/>
    </source>
</evidence>
<dbReference type="InterPro" id="IPR011583">
    <property type="entry name" value="Chitinase_II/V-like_cat"/>
</dbReference>
<evidence type="ECO:0000256" key="3">
    <source>
        <dbReference type="ARBA" id="ARBA00022801"/>
    </source>
</evidence>
<dbReference type="RefSeq" id="WP_047879831.1">
    <property type="nucleotide sequence ID" value="NZ_LDOT01000023.1"/>
</dbReference>
<dbReference type="InterPro" id="IPR029070">
    <property type="entry name" value="Chitinase_insertion_sf"/>
</dbReference>
<dbReference type="GO" id="GO:0005576">
    <property type="term" value="C:extracellular region"/>
    <property type="evidence" value="ECO:0007669"/>
    <property type="project" value="InterPro"/>
</dbReference>
<comment type="caution">
    <text evidence="10">The sequence shown here is derived from an EMBL/GenBank/DDBJ whole genome shotgun (WGS) entry which is preliminary data.</text>
</comment>
<dbReference type="GO" id="GO:0000272">
    <property type="term" value="P:polysaccharide catabolic process"/>
    <property type="evidence" value="ECO:0007669"/>
    <property type="project" value="UniProtKB-KW"/>
</dbReference>
<feature type="region of interest" description="Disordered" evidence="7">
    <location>
        <begin position="733"/>
        <end position="765"/>
    </location>
</feature>
<proteinExistence type="predicted"/>
<evidence type="ECO:0000256" key="8">
    <source>
        <dbReference type="SAM" id="SignalP"/>
    </source>
</evidence>
<feature type="domain" description="GH18" evidence="9">
    <location>
        <begin position="34"/>
        <end position="502"/>
    </location>
</feature>
<dbReference type="Gene3D" id="2.10.10.20">
    <property type="entry name" value="Carbohydrate-binding module superfamily 5/12"/>
    <property type="match status" value="2"/>
</dbReference>
<keyword evidence="3" id="KW-0378">Hydrolase</keyword>
<dbReference type="SUPFAM" id="SSF51445">
    <property type="entry name" value="(Trans)glycosidases"/>
    <property type="match status" value="1"/>
</dbReference>
<accession>A0A0J1JPB1</accession>
<dbReference type="SMART" id="SM00636">
    <property type="entry name" value="Glyco_18"/>
    <property type="match status" value="1"/>
</dbReference>
<dbReference type="InterPro" id="IPR003610">
    <property type="entry name" value="CBM5/12"/>
</dbReference>
<dbReference type="EC" id="3.2.1.14" evidence="2"/>
<dbReference type="Proteomes" id="UP000036097">
    <property type="component" value="Unassembled WGS sequence"/>
</dbReference>
<name>A0A0J1JPB1_9GAMM</name>
<dbReference type="SUPFAM" id="SSF51055">
    <property type="entry name" value="Carbohydrate binding domain"/>
    <property type="match status" value="2"/>
</dbReference>
<evidence type="ECO:0000259" key="9">
    <source>
        <dbReference type="PROSITE" id="PS51910"/>
    </source>
</evidence>
<evidence type="ECO:0000256" key="6">
    <source>
        <dbReference type="ARBA" id="ARBA00023326"/>
    </source>
</evidence>
<dbReference type="Gene3D" id="3.20.20.80">
    <property type="entry name" value="Glycosidases"/>
    <property type="match status" value="1"/>
</dbReference>
<reference evidence="10 11" key="1">
    <citation type="submission" date="2015-05" db="EMBL/GenBank/DDBJ databases">
        <title>Photobacterium galathea sp. nov.</title>
        <authorList>
            <person name="Machado H."/>
            <person name="Gram L."/>
        </authorList>
    </citation>
    <scope>NUCLEOTIDE SEQUENCE [LARGE SCALE GENOMIC DNA]</scope>
    <source>
        <strain evidence="10 11">CGMCC 1.12159</strain>
    </source>
</reference>
<dbReference type="InterPro" id="IPR050314">
    <property type="entry name" value="Glycosyl_Hydrlase_18"/>
</dbReference>
<keyword evidence="5" id="KW-0119">Carbohydrate metabolism</keyword>
<keyword evidence="8" id="KW-0732">Signal</keyword>
<keyword evidence="11" id="KW-1185">Reference proteome</keyword>
<dbReference type="PANTHER" id="PTHR11177:SF317">
    <property type="entry name" value="CHITINASE 12-RELATED"/>
    <property type="match status" value="1"/>
</dbReference>
<feature type="chain" id="PRO_5005253684" description="chitinase" evidence="8">
    <location>
        <begin position="29"/>
        <end position="801"/>
    </location>
</feature>
<keyword evidence="4" id="KW-0146">Chitin degradation</keyword>
<evidence type="ECO:0000256" key="4">
    <source>
        <dbReference type="ARBA" id="ARBA00023024"/>
    </source>
</evidence>